<protein>
    <submittedName>
        <fullName evidence="2">Uncharacterized protein</fullName>
    </submittedName>
</protein>
<keyword evidence="3" id="KW-1185">Reference proteome</keyword>
<sequence>MIQKSAAVLCLSIGIFWGAEASGQDDIFQIYDLQDTTGYDLGRGFDVLTASPRGQCVVVGAIEDHVEFGPVGVNFRSYRIENSQQLDKVLGISASASIKFGVGSANASASYSSSVSLSSYTLNYVVEASVRRKGKSVQVQDLQERYKKLLFSGNPNAYRRFRAICGDGYISEMPVGGDFKAVIQITTSSQKESEQVAASMGGSYSIFSGAASFSSAVKKVSETNEVRIWSFRRGGEGPVPITADDIASNAANLPVSVKDAPAPVQIAVINYIGVVDDPMLPMATFTERAAKINLLGSLSAKARDQSADARYILDHPNQFFGQPSDLFELNAELAALNDFRKLVSARADECVNSEGYCMTDDLTVPLPIARPARR</sequence>
<organism evidence="2 3">
    <name type="scientific">Rhizobium hidalgonense</name>
    <dbReference type="NCBI Taxonomy" id="1538159"/>
    <lineage>
        <taxon>Bacteria</taxon>
        <taxon>Pseudomonadati</taxon>
        <taxon>Pseudomonadota</taxon>
        <taxon>Alphaproteobacteria</taxon>
        <taxon>Hyphomicrobiales</taxon>
        <taxon>Rhizobiaceae</taxon>
        <taxon>Rhizobium/Agrobacterium group</taxon>
        <taxon>Rhizobium</taxon>
    </lineage>
</organism>
<keyword evidence="1" id="KW-0732">Signal</keyword>
<feature type="chain" id="PRO_5045147046" evidence="1">
    <location>
        <begin position="22"/>
        <end position="374"/>
    </location>
</feature>
<evidence type="ECO:0000256" key="1">
    <source>
        <dbReference type="SAM" id="SignalP"/>
    </source>
</evidence>
<comment type="caution">
    <text evidence="2">The sequence shown here is derived from an EMBL/GenBank/DDBJ whole genome shotgun (WGS) entry which is preliminary data.</text>
</comment>
<reference evidence="2 3" key="1">
    <citation type="submission" date="2017-09" db="EMBL/GenBank/DDBJ databases">
        <title>Comparative genomics of rhizobia isolated from Phaseolus vulgaris in China.</title>
        <authorList>
            <person name="Tong W."/>
        </authorList>
    </citation>
    <scope>NUCLEOTIDE SEQUENCE [LARGE SCALE GENOMIC DNA]</scope>
    <source>
        <strain evidence="2 3">FH14</strain>
    </source>
</reference>
<evidence type="ECO:0000313" key="3">
    <source>
        <dbReference type="Proteomes" id="UP000219914"/>
    </source>
</evidence>
<proteinExistence type="predicted"/>
<accession>A0ABX4JLJ9</accession>
<evidence type="ECO:0000313" key="2">
    <source>
        <dbReference type="EMBL" id="PDT20050.1"/>
    </source>
</evidence>
<feature type="signal peptide" evidence="1">
    <location>
        <begin position="1"/>
        <end position="21"/>
    </location>
</feature>
<dbReference type="EMBL" id="NWSY01000031">
    <property type="protein sequence ID" value="PDT20050.1"/>
    <property type="molecule type" value="Genomic_DNA"/>
</dbReference>
<gene>
    <name evidence="2" type="ORF">CO674_29825</name>
</gene>
<dbReference type="RefSeq" id="WP_097537113.1">
    <property type="nucleotide sequence ID" value="NZ_LODW01000061.1"/>
</dbReference>
<name>A0ABX4JLJ9_9HYPH</name>
<dbReference type="Proteomes" id="UP000219914">
    <property type="component" value="Unassembled WGS sequence"/>
</dbReference>